<dbReference type="EMBL" id="RJVU01028973">
    <property type="protein sequence ID" value="ROL48622.1"/>
    <property type="molecule type" value="Genomic_DNA"/>
</dbReference>
<proteinExistence type="predicted"/>
<dbReference type="AlphaFoldDB" id="A0A3N0YQZ8"/>
<dbReference type="Proteomes" id="UP000281406">
    <property type="component" value="Unassembled WGS sequence"/>
</dbReference>
<sequence length="57" mass="6523">MPEEVPAQCKVPKDELDKCAQRMRACAGPAGEDTAEKRRMRMLRSVRQDGAQHQQQR</sequence>
<evidence type="ECO:0000313" key="2">
    <source>
        <dbReference type="Proteomes" id="UP000281406"/>
    </source>
</evidence>
<comment type="caution">
    <text evidence="1">The sequence shown here is derived from an EMBL/GenBank/DDBJ whole genome shotgun (WGS) entry which is preliminary data.</text>
</comment>
<name>A0A3N0YQZ8_ANAGA</name>
<reference evidence="1 2" key="1">
    <citation type="submission" date="2018-10" db="EMBL/GenBank/DDBJ databases">
        <title>Genome assembly for a Yunnan-Guizhou Plateau 3E fish, Anabarilius grahami (Regan), and its evolutionary and genetic applications.</title>
        <authorList>
            <person name="Jiang W."/>
        </authorList>
    </citation>
    <scope>NUCLEOTIDE SEQUENCE [LARGE SCALE GENOMIC DNA]</scope>
    <source>
        <strain evidence="1">AG-KIZ</strain>
        <tissue evidence="1">Muscle</tissue>
    </source>
</reference>
<keyword evidence="2" id="KW-1185">Reference proteome</keyword>
<gene>
    <name evidence="1" type="ORF">DPX16_7558</name>
</gene>
<evidence type="ECO:0000313" key="1">
    <source>
        <dbReference type="EMBL" id="ROL48622.1"/>
    </source>
</evidence>
<protein>
    <submittedName>
        <fullName evidence="1">Uncharacterized protein</fullName>
    </submittedName>
</protein>
<organism evidence="1 2">
    <name type="scientific">Anabarilius grahami</name>
    <name type="common">Kanglang fish</name>
    <name type="synonym">Barilius grahami</name>
    <dbReference type="NCBI Taxonomy" id="495550"/>
    <lineage>
        <taxon>Eukaryota</taxon>
        <taxon>Metazoa</taxon>
        <taxon>Chordata</taxon>
        <taxon>Craniata</taxon>
        <taxon>Vertebrata</taxon>
        <taxon>Euteleostomi</taxon>
        <taxon>Actinopterygii</taxon>
        <taxon>Neopterygii</taxon>
        <taxon>Teleostei</taxon>
        <taxon>Ostariophysi</taxon>
        <taxon>Cypriniformes</taxon>
        <taxon>Xenocyprididae</taxon>
        <taxon>Xenocypridinae</taxon>
        <taxon>Xenocypridinae incertae sedis</taxon>
        <taxon>Anabarilius</taxon>
    </lineage>
</organism>
<accession>A0A3N0YQZ8</accession>